<keyword evidence="8" id="KW-1185">Reference proteome</keyword>
<keyword evidence="2" id="KW-1003">Cell membrane</keyword>
<reference evidence="7 8" key="1">
    <citation type="submission" date="2016-07" db="EMBL/GenBank/DDBJ databases">
        <title>Complete genome sequence of Altererythrobacter namhicola JCM 16345T, containing esterase-encoding genes.</title>
        <authorList>
            <person name="Cheng H."/>
            <person name="Wu Y.-H."/>
            <person name="Jian S.-L."/>
            <person name="Huo Y.-Y."/>
            <person name="Wang C.-S."/>
            <person name="Xu X.-W."/>
        </authorList>
    </citation>
    <scope>NUCLEOTIDE SEQUENCE [LARGE SCALE GENOMIC DNA]</scope>
    <source>
        <strain evidence="7 8">JCM 16345</strain>
    </source>
</reference>
<keyword evidence="5 6" id="KW-0472">Membrane</keyword>
<gene>
    <name evidence="7" type="ORF">A6F65_00827</name>
</gene>
<accession>A0A1C7D6Q8</accession>
<dbReference type="Proteomes" id="UP000092698">
    <property type="component" value="Chromosome"/>
</dbReference>
<evidence type="ECO:0000256" key="6">
    <source>
        <dbReference type="SAM" id="Phobius"/>
    </source>
</evidence>
<evidence type="ECO:0000313" key="8">
    <source>
        <dbReference type="Proteomes" id="UP000092698"/>
    </source>
</evidence>
<dbReference type="PANTHER" id="PTHR30250">
    <property type="entry name" value="PST FAMILY PREDICTED COLANIC ACID TRANSPORTER"/>
    <property type="match status" value="1"/>
</dbReference>
<dbReference type="AlphaFoldDB" id="A0A1C7D6Q8"/>
<evidence type="ECO:0000256" key="3">
    <source>
        <dbReference type="ARBA" id="ARBA00022692"/>
    </source>
</evidence>
<keyword evidence="4 6" id="KW-1133">Transmembrane helix</keyword>
<dbReference type="PANTHER" id="PTHR30250:SF26">
    <property type="entry name" value="PSMA PROTEIN"/>
    <property type="match status" value="1"/>
</dbReference>
<feature type="transmembrane region" description="Helical" evidence="6">
    <location>
        <begin position="12"/>
        <end position="32"/>
    </location>
</feature>
<feature type="transmembrane region" description="Helical" evidence="6">
    <location>
        <begin position="302"/>
        <end position="325"/>
    </location>
</feature>
<dbReference type="RefSeq" id="WP_067786209.1">
    <property type="nucleotide sequence ID" value="NZ_CP016545.1"/>
</dbReference>
<name>A0A1C7D6Q8_9SPHN</name>
<proteinExistence type="predicted"/>
<dbReference type="InterPro" id="IPR050833">
    <property type="entry name" value="Poly_Biosynth_Transport"/>
</dbReference>
<dbReference type="Pfam" id="PF13440">
    <property type="entry name" value="Polysacc_synt_3"/>
    <property type="match status" value="1"/>
</dbReference>
<dbReference type="KEGG" id="anh:A6F65_00827"/>
<keyword evidence="3 6" id="KW-0812">Transmembrane</keyword>
<dbReference type="STRING" id="645517.A6F65_00827"/>
<feature type="transmembrane region" description="Helical" evidence="6">
    <location>
        <begin position="420"/>
        <end position="439"/>
    </location>
</feature>
<evidence type="ECO:0000256" key="2">
    <source>
        <dbReference type="ARBA" id="ARBA00022475"/>
    </source>
</evidence>
<evidence type="ECO:0000256" key="4">
    <source>
        <dbReference type="ARBA" id="ARBA00022989"/>
    </source>
</evidence>
<dbReference type="OrthoDB" id="9812647at2"/>
<feature type="transmembrane region" description="Helical" evidence="6">
    <location>
        <begin position="127"/>
        <end position="145"/>
    </location>
</feature>
<sequence>MSTIGRNAAYNLAGFGVPLVLFFLTIPLYIGLIGTARYGVLAIVWLVLGLFGMMDLGLGRAATQRVAALRDAAPEDRLRALGTALASNFVIGLLGALLMGGAAWYIFAHGMKLDPWLRQEALPLVPLMAMAVPMMTTLNILSGALQGRERFFITNRITITNAALFQLMPLAVAWLVGPTLVWLVVAALAARLLAALLLWRACRKEFGSGALARWDRKDMRSMLGYGGWVSVSGLVGMALVFSDRFLIGALVGAVAVTIYAVPLDATRRIAVIADSLANALFPRLAVTDADASRMLMRGAVSALYALATPLVVGVIILAEPLIRFWLGDDIGSRSAPLAQILAIAGWINIFAKPPYAQLQAQDRPRAVALLMLAQLPFFLLALWWVLPRYGLEGAAWVYLARNTVDTFALYLAATGRIERGWQLALTFAALVALVLVLQSQPVPGFLGALGPAVIAGAVSLIIGLWALPPESRERIAGLARRGNRA</sequence>
<protein>
    <submittedName>
        <fullName evidence="7">Polysaccharide biosynthesis protein</fullName>
    </submittedName>
</protein>
<evidence type="ECO:0000313" key="7">
    <source>
        <dbReference type="EMBL" id="ANU07145.1"/>
    </source>
</evidence>
<feature type="transmembrane region" description="Helical" evidence="6">
    <location>
        <begin position="38"/>
        <end position="59"/>
    </location>
</feature>
<evidence type="ECO:0000256" key="1">
    <source>
        <dbReference type="ARBA" id="ARBA00004651"/>
    </source>
</evidence>
<comment type="subcellular location">
    <subcellularLocation>
        <location evidence="1">Cell membrane</location>
        <topology evidence="1">Multi-pass membrane protein</topology>
    </subcellularLocation>
</comment>
<feature type="transmembrane region" description="Helical" evidence="6">
    <location>
        <begin position="182"/>
        <end position="201"/>
    </location>
</feature>
<dbReference type="GO" id="GO:0005886">
    <property type="term" value="C:plasma membrane"/>
    <property type="evidence" value="ECO:0007669"/>
    <property type="project" value="UniProtKB-SubCell"/>
</dbReference>
<feature type="transmembrane region" description="Helical" evidence="6">
    <location>
        <begin position="367"/>
        <end position="387"/>
    </location>
</feature>
<feature type="transmembrane region" description="Helical" evidence="6">
    <location>
        <begin position="222"/>
        <end position="239"/>
    </location>
</feature>
<organism evidence="7 8">
    <name type="scientific">Paraurantiacibacter namhicola</name>
    <dbReference type="NCBI Taxonomy" id="645517"/>
    <lineage>
        <taxon>Bacteria</taxon>
        <taxon>Pseudomonadati</taxon>
        <taxon>Pseudomonadota</taxon>
        <taxon>Alphaproteobacteria</taxon>
        <taxon>Sphingomonadales</taxon>
        <taxon>Erythrobacteraceae</taxon>
        <taxon>Paraurantiacibacter</taxon>
    </lineage>
</organism>
<feature type="transmembrane region" description="Helical" evidence="6">
    <location>
        <begin position="337"/>
        <end position="355"/>
    </location>
</feature>
<feature type="transmembrane region" description="Helical" evidence="6">
    <location>
        <begin position="80"/>
        <end position="107"/>
    </location>
</feature>
<feature type="transmembrane region" description="Helical" evidence="6">
    <location>
        <begin position="445"/>
        <end position="467"/>
    </location>
</feature>
<feature type="transmembrane region" description="Helical" evidence="6">
    <location>
        <begin position="157"/>
        <end position="176"/>
    </location>
</feature>
<evidence type="ECO:0000256" key="5">
    <source>
        <dbReference type="ARBA" id="ARBA00023136"/>
    </source>
</evidence>
<feature type="transmembrane region" description="Helical" evidence="6">
    <location>
        <begin position="245"/>
        <end position="263"/>
    </location>
</feature>
<dbReference type="EMBL" id="CP016545">
    <property type="protein sequence ID" value="ANU07145.1"/>
    <property type="molecule type" value="Genomic_DNA"/>
</dbReference>